<dbReference type="InterPro" id="IPR000914">
    <property type="entry name" value="SBP_5_dom"/>
</dbReference>
<accession>A0ABV7R2V3</accession>
<organism evidence="7 8">
    <name type="scientific">Paracoccus mangrovi</name>
    <dbReference type="NCBI Taxonomy" id="1715645"/>
    <lineage>
        <taxon>Bacteria</taxon>
        <taxon>Pseudomonadati</taxon>
        <taxon>Pseudomonadota</taxon>
        <taxon>Alphaproteobacteria</taxon>
        <taxon>Rhodobacterales</taxon>
        <taxon>Paracoccaceae</taxon>
        <taxon>Paracoccus</taxon>
    </lineage>
</organism>
<dbReference type="EMBL" id="JBHRXJ010000002">
    <property type="protein sequence ID" value="MFC3527298.1"/>
    <property type="molecule type" value="Genomic_DNA"/>
</dbReference>
<comment type="caution">
    <text evidence="7">The sequence shown here is derived from an EMBL/GenBank/DDBJ whole genome shotgun (WGS) entry which is preliminary data.</text>
</comment>
<keyword evidence="8" id="KW-1185">Reference proteome</keyword>
<evidence type="ECO:0000256" key="3">
    <source>
        <dbReference type="ARBA" id="ARBA00022448"/>
    </source>
</evidence>
<keyword evidence="4 5" id="KW-0732">Signal</keyword>
<dbReference type="InterPro" id="IPR039424">
    <property type="entry name" value="SBP_5"/>
</dbReference>
<reference evidence="8" key="1">
    <citation type="journal article" date="2019" name="Int. J. Syst. Evol. Microbiol.">
        <title>The Global Catalogue of Microorganisms (GCM) 10K type strain sequencing project: providing services to taxonomists for standard genome sequencing and annotation.</title>
        <authorList>
            <consortium name="The Broad Institute Genomics Platform"/>
            <consortium name="The Broad Institute Genome Sequencing Center for Infectious Disease"/>
            <person name="Wu L."/>
            <person name="Ma J."/>
        </authorList>
    </citation>
    <scope>NUCLEOTIDE SEQUENCE [LARGE SCALE GENOMIC DNA]</scope>
    <source>
        <strain evidence="8">KCTC 42899</strain>
    </source>
</reference>
<dbReference type="PROSITE" id="PS01040">
    <property type="entry name" value="SBP_BACTERIAL_5"/>
    <property type="match status" value="1"/>
</dbReference>
<dbReference type="CDD" id="cd08517">
    <property type="entry name" value="PBP2_NikA_DppA_OppA_like_13"/>
    <property type="match status" value="1"/>
</dbReference>
<comment type="similarity">
    <text evidence="2">Belongs to the bacterial solute-binding protein 5 family.</text>
</comment>
<protein>
    <submittedName>
        <fullName evidence="7">ABC transporter substrate-binding protein</fullName>
    </submittedName>
</protein>
<feature type="signal peptide" evidence="5">
    <location>
        <begin position="1"/>
        <end position="23"/>
    </location>
</feature>
<dbReference type="Pfam" id="PF00496">
    <property type="entry name" value="SBP_bac_5"/>
    <property type="match status" value="1"/>
</dbReference>
<dbReference type="Gene3D" id="3.10.105.10">
    <property type="entry name" value="Dipeptide-binding Protein, Domain 3"/>
    <property type="match status" value="1"/>
</dbReference>
<feature type="chain" id="PRO_5047420602" evidence="5">
    <location>
        <begin position="24"/>
        <end position="519"/>
    </location>
</feature>
<dbReference type="PIRSF" id="PIRSF002741">
    <property type="entry name" value="MppA"/>
    <property type="match status" value="1"/>
</dbReference>
<proteinExistence type="inferred from homology"/>
<name>A0ABV7R2V3_9RHOB</name>
<evidence type="ECO:0000313" key="8">
    <source>
        <dbReference type="Proteomes" id="UP001595721"/>
    </source>
</evidence>
<dbReference type="Proteomes" id="UP001595721">
    <property type="component" value="Unassembled WGS sequence"/>
</dbReference>
<dbReference type="Gene3D" id="3.40.190.10">
    <property type="entry name" value="Periplasmic binding protein-like II"/>
    <property type="match status" value="1"/>
</dbReference>
<evidence type="ECO:0000256" key="1">
    <source>
        <dbReference type="ARBA" id="ARBA00004418"/>
    </source>
</evidence>
<evidence type="ECO:0000256" key="4">
    <source>
        <dbReference type="ARBA" id="ARBA00022729"/>
    </source>
</evidence>
<evidence type="ECO:0000313" key="7">
    <source>
        <dbReference type="EMBL" id="MFC3527298.1"/>
    </source>
</evidence>
<dbReference type="SUPFAM" id="SSF53850">
    <property type="entry name" value="Periplasmic binding protein-like II"/>
    <property type="match status" value="1"/>
</dbReference>
<feature type="domain" description="Solute-binding protein family 5" evidence="6">
    <location>
        <begin position="68"/>
        <end position="430"/>
    </location>
</feature>
<gene>
    <name evidence="7" type="ORF">ACFOMH_03860</name>
</gene>
<dbReference type="PANTHER" id="PTHR30290">
    <property type="entry name" value="PERIPLASMIC BINDING COMPONENT OF ABC TRANSPORTER"/>
    <property type="match status" value="1"/>
</dbReference>
<dbReference type="PANTHER" id="PTHR30290:SF9">
    <property type="entry name" value="OLIGOPEPTIDE-BINDING PROTEIN APPA"/>
    <property type="match status" value="1"/>
</dbReference>
<dbReference type="RefSeq" id="WP_377742726.1">
    <property type="nucleotide sequence ID" value="NZ_JBHRXJ010000002.1"/>
</dbReference>
<sequence>MKHWKILVATLGLAAMTPMPLIADEKSVVVGQAGVPRHFNGAIQSGVYTFMPSSSIFASPVRYSKSWEPEPYVAESWKVSDDGLTVTLNLRKDVKFHDGTPLTSEDVKFSIETIKANHPFKGMLAPVVSVDTPDPYTAVINLEHPHPALLLAMSPTLMPILPKHIYGEGNIQENPANLKPIGAGPFKLVEYKQGEYYKLEKNEDFFIEGRPYMDEIFVQIFPDSNALVLAAERGDVDVVNFVSSPRDLKRLSEDEDLIVNGDLAQALGALNWLAFNTGKAPLDKVQVRKAIAYSIDRNFIVDVLLQGQVTPDYGPIVPTSPFATDDVEKYELDLDKANALLDEAGYPVGADGLRFKLTADSENVDEEMGRNLLEYMKTQLRKVGIDLELRVSPDFPTWSQRVGNHDFDVTIDHVYNWGDPVIGVNRTYLSSNIRKGVIWSNTQQYSNPRVDELLALAGQEMDLEKRKALYAEFQKIVVDEVPIYYMNVIPYKTVYKKGLAGVPDGIWGAVAPMDEMKWE</sequence>
<comment type="subcellular location">
    <subcellularLocation>
        <location evidence="1">Periplasm</location>
    </subcellularLocation>
</comment>
<dbReference type="InterPro" id="IPR023765">
    <property type="entry name" value="SBP_5_CS"/>
</dbReference>
<evidence type="ECO:0000256" key="5">
    <source>
        <dbReference type="SAM" id="SignalP"/>
    </source>
</evidence>
<evidence type="ECO:0000256" key="2">
    <source>
        <dbReference type="ARBA" id="ARBA00005695"/>
    </source>
</evidence>
<dbReference type="InterPro" id="IPR030678">
    <property type="entry name" value="Peptide/Ni-bd"/>
</dbReference>
<keyword evidence="3" id="KW-0813">Transport</keyword>
<evidence type="ECO:0000259" key="6">
    <source>
        <dbReference type="Pfam" id="PF00496"/>
    </source>
</evidence>